<sequence length="284" mass="31343">MELIIDAQNVLGECALWCDRKQCLWWTDILGRALWRFTPSTGETKAWDMPERLASFALTHNDDRLLLGLESRLAWFNLVDKEVLTIAEVEADVPEVRLNDGRCDRQGRFVFGTMNEAIGRAPIGKFFRLGHDLKLEQLPLKPVAIANSICFSPDGGIMYFCDSLSGAIRCCDYGEEISGEREFAILPPGCGEPDGSLVDADGFLWNAEWGAGRVVRYRPDGSIERAIAVPVSQPTCPVFGGPMLDELFVTSALVDLMAREPYAGGVFSMRVTDAVGLPESRFGS</sequence>
<feature type="binding site" evidence="3">
    <location>
        <position position="194"/>
    </location>
    <ligand>
        <name>a divalent metal cation</name>
        <dbReference type="ChEBI" id="CHEBI:60240"/>
    </ligand>
</feature>
<comment type="similarity">
    <text evidence="1">Belongs to the SMP-30/CGR1 family.</text>
</comment>
<dbReference type="PRINTS" id="PR01790">
    <property type="entry name" value="SMP30FAMILY"/>
</dbReference>
<dbReference type="PANTHER" id="PTHR10907:SF47">
    <property type="entry name" value="REGUCALCIN"/>
    <property type="match status" value="1"/>
</dbReference>
<dbReference type="EMBL" id="WNKX01000007">
    <property type="protein sequence ID" value="MTW11137.1"/>
    <property type="molecule type" value="Genomic_DNA"/>
</dbReference>
<comment type="caution">
    <text evidence="5">The sequence shown here is derived from an EMBL/GenBank/DDBJ whole genome shotgun (WGS) entry which is preliminary data.</text>
</comment>
<feature type="binding site" evidence="3">
    <location>
        <position position="97"/>
    </location>
    <ligand>
        <name>substrate</name>
    </ligand>
</feature>
<accession>A0A6L6QGV5</accession>
<keyword evidence="3" id="KW-0862">Zinc</keyword>
<gene>
    <name evidence="5" type="ORF">GM658_11030</name>
</gene>
<evidence type="ECO:0000256" key="2">
    <source>
        <dbReference type="PIRSR" id="PIRSR605511-1"/>
    </source>
</evidence>
<dbReference type="Pfam" id="PF08450">
    <property type="entry name" value="SGL"/>
    <property type="match status" value="1"/>
</dbReference>
<reference evidence="5 6" key="1">
    <citation type="submission" date="2019-11" db="EMBL/GenBank/DDBJ databases">
        <title>Type strains purchased from KCTC, JCM and DSMZ.</title>
        <authorList>
            <person name="Lu H."/>
        </authorList>
    </citation>
    <scope>NUCLEOTIDE SEQUENCE [LARGE SCALE GENOMIC DNA]</scope>
    <source>
        <strain evidence="5 6">JCM 31587</strain>
    </source>
</reference>
<evidence type="ECO:0000259" key="4">
    <source>
        <dbReference type="Pfam" id="PF08450"/>
    </source>
</evidence>
<evidence type="ECO:0000313" key="5">
    <source>
        <dbReference type="EMBL" id="MTW11137.1"/>
    </source>
</evidence>
<evidence type="ECO:0000313" key="6">
    <source>
        <dbReference type="Proteomes" id="UP000472320"/>
    </source>
</evidence>
<dbReference type="SUPFAM" id="SSF63829">
    <property type="entry name" value="Calcium-dependent phosphotriesterase"/>
    <property type="match status" value="1"/>
</dbReference>
<keyword evidence="3" id="KW-0479">Metal-binding</keyword>
<dbReference type="GO" id="GO:0019853">
    <property type="term" value="P:L-ascorbic acid biosynthetic process"/>
    <property type="evidence" value="ECO:0007669"/>
    <property type="project" value="TreeGrafter"/>
</dbReference>
<keyword evidence="6" id="KW-1185">Reference proteome</keyword>
<dbReference type="AlphaFoldDB" id="A0A6L6QGV5"/>
<comment type="cofactor">
    <cofactor evidence="3">
        <name>Zn(2+)</name>
        <dbReference type="ChEBI" id="CHEBI:29105"/>
    </cofactor>
    <text evidence="3">Binds 1 divalent metal cation per subunit.</text>
</comment>
<feature type="domain" description="SMP-30/Gluconolactonase/LRE-like region" evidence="4">
    <location>
        <begin position="11"/>
        <end position="252"/>
    </location>
</feature>
<organism evidence="5 6">
    <name type="scientific">Massilia eburnea</name>
    <dbReference type="NCBI Taxonomy" id="1776165"/>
    <lineage>
        <taxon>Bacteria</taxon>
        <taxon>Pseudomonadati</taxon>
        <taxon>Pseudomonadota</taxon>
        <taxon>Betaproteobacteria</taxon>
        <taxon>Burkholderiales</taxon>
        <taxon>Oxalobacteraceae</taxon>
        <taxon>Telluria group</taxon>
        <taxon>Massilia</taxon>
    </lineage>
</organism>
<dbReference type="InterPro" id="IPR013658">
    <property type="entry name" value="SGL"/>
</dbReference>
<dbReference type="GO" id="GO:0004341">
    <property type="term" value="F:gluconolactonase activity"/>
    <property type="evidence" value="ECO:0007669"/>
    <property type="project" value="TreeGrafter"/>
</dbReference>
<dbReference type="RefSeq" id="WP_170298774.1">
    <property type="nucleotide sequence ID" value="NZ_WNKX01000007.1"/>
</dbReference>
<evidence type="ECO:0000256" key="3">
    <source>
        <dbReference type="PIRSR" id="PIRSR605511-2"/>
    </source>
</evidence>
<feature type="binding site" evidence="3">
    <location>
        <position position="13"/>
    </location>
    <ligand>
        <name>a divalent metal cation</name>
        <dbReference type="ChEBI" id="CHEBI:60240"/>
    </ligand>
</feature>
<protein>
    <submittedName>
        <fullName evidence="5">Gluconolaconase</fullName>
    </submittedName>
</protein>
<dbReference type="Gene3D" id="2.120.10.30">
    <property type="entry name" value="TolB, C-terminal domain"/>
    <property type="match status" value="1"/>
</dbReference>
<proteinExistence type="inferred from homology"/>
<dbReference type="PANTHER" id="PTHR10907">
    <property type="entry name" value="REGUCALCIN"/>
    <property type="match status" value="1"/>
</dbReference>
<feature type="active site" description="Proton donor/acceptor" evidence="2">
    <location>
        <position position="194"/>
    </location>
</feature>
<name>A0A6L6QGV5_9BURK</name>
<dbReference type="InterPro" id="IPR011042">
    <property type="entry name" value="6-blade_b-propeller_TolB-like"/>
</dbReference>
<dbReference type="GO" id="GO:0005509">
    <property type="term" value="F:calcium ion binding"/>
    <property type="evidence" value="ECO:0007669"/>
    <property type="project" value="TreeGrafter"/>
</dbReference>
<feature type="binding site" evidence="3">
    <location>
        <position position="147"/>
    </location>
    <ligand>
        <name>a divalent metal cation</name>
        <dbReference type="ChEBI" id="CHEBI:60240"/>
    </ligand>
</feature>
<dbReference type="InterPro" id="IPR005511">
    <property type="entry name" value="SMP-30"/>
</dbReference>
<feature type="binding site" evidence="3">
    <location>
        <position position="99"/>
    </location>
    <ligand>
        <name>substrate</name>
    </ligand>
</feature>
<dbReference type="Proteomes" id="UP000472320">
    <property type="component" value="Unassembled WGS sequence"/>
</dbReference>
<evidence type="ECO:0000256" key="1">
    <source>
        <dbReference type="ARBA" id="ARBA00008853"/>
    </source>
</evidence>